<gene>
    <name evidence="1" type="ORF">D4A47_14045</name>
</gene>
<keyword evidence="2" id="KW-1185">Reference proteome</keyword>
<evidence type="ECO:0000313" key="2">
    <source>
        <dbReference type="Proteomes" id="UP000276301"/>
    </source>
</evidence>
<dbReference type="Proteomes" id="UP000276301">
    <property type="component" value="Unassembled WGS sequence"/>
</dbReference>
<feature type="non-terminal residue" evidence="1">
    <location>
        <position position="1"/>
    </location>
</feature>
<sequence length="263" mass="27268">EKAVANAKPMGAKAGDRLGLGIETNMSKSADAGDEDGLAQAYSMYTAATFGPDGRITSCILDGSQSNVNFDKAGKITTDLTVAPQTKNELKEAYGMKVASGIGLEWYQQAENYAQYALGKTPAELSGLAVNDHGSPTDAELAASVTIGIGDFNTILQKAAENAGAASLSEGGLMTGLAVINSVGSSKDAGEEDGLAQADSNVVAVLVDADGRIVDCKIDGVQAKIPFSKEGKLLVGTDTMFRTKQEQKEDYGMKKASGIGKEW</sequence>
<dbReference type="AlphaFoldDB" id="A0A498CJ81"/>
<accession>A0A498CJ81</accession>
<feature type="non-terminal residue" evidence="1">
    <location>
        <position position="263"/>
    </location>
</feature>
<dbReference type="EMBL" id="RCHT01000075">
    <property type="protein sequence ID" value="RLL06020.1"/>
    <property type="molecule type" value="Genomic_DNA"/>
</dbReference>
<evidence type="ECO:0000313" key="1">
    <source>
        <dbReference type="EMBL" id="RLL06020.1"/>
    </source>
</evidence>
<protein>
    <submittedName>
        <fullName evidence="1">Uncharacterized protein</fullName>
    </submittedName>
</protein>
<reference evidence="1 2" key="1">
    <citation type="submission" date="2018-10" db="EMBL/GenBank/DDBJ databases">
        <title>Anaerotruncus faecis sp. nov., isolated from human feces.</title>
        <authorList>
            <person name="Wang Y.-J."/>
        </authorList>
    </citation>
    <scope>NUCLEOTIDE SEQUENCE [LARGE SCALE GENOMIC DNA]</scope>
    <source>
        <strain evidence="1 2">22A2-44</strain>
    </source>
</reference>
<comment type="caution">
    <text evidence="1">The sequence shown here is derived from an EMBL/GenBank/DDBJ whole genome shotgun (WGS) entry which is preliminary data.</text>
</comment>
<name>A0A498CJ81_9FIRM</name>
<proteinExistence type="predicted"/>
<dbReference type="Gene3D" id="3.90.1010.20">
    <property type="match status" value="2"/>
</dbReference>
<organism evidence="1 2">
    <name type="scientific">Anaerotruncus massiliensis</name>
    <name type="common">ex Liu et al. 2021</name>
    <dbReference type="NCBI Taxonomy" id="2321404"/>
    <lineage>
        <taxon>Bacteria</taxon>
        <taxon>Bacillati</taxon>
        <taxon>Bacillota</taxon>
        <taxon>Clostridia</taxon>
        <taxon>Eubacteriales</taxon>
        <taxon>Oscillospiraceae</taxon>
        <taxon>Anaerotruncus</taxon>
    </lineage>
</organism>
<dbReference type="RefSeq" id="WP_121587760.1">
    <property type="nucleotide sequence ID" value="NZ_RCHT01000075.1"/>
</dbReference>